<dbReference type="PANTHER" id="PTHR47926">
    <property type="entry name" value="PENTATRICOPEPTIDE REPEAT-CONTAINING PROTEIN"/>
    <property type="match status" value="1"/>
</dbReference>
<dbReference type="InterPro" id="IPR011990">
    <property type="entry name" value="TPR-like_helical_dom_sf"/>
</dbReference>
<dbReference type="FunFam" id="1.25.40.10:FF:000427">
    <property type="entry name" value="Pentatricopeptide repeat-containing protein chloroplastic"/>
    <property type="match status" value="1"/>
</dbReference>
<keyword evidence="1" id="KW-0677">Repeat</keyword>
<protein>
    <recommendedName>
        <fullName evidence="5">Pentatricopeptide repeat-containing protein</fullName>
    </recommendedName>
</protein>
<comment type="caution">
    <text evidence="3">The sequence shown here is derived from an EMBL/GenBank/DDBJ whole genome shotgun (WGS) entry which is preliminary data.</text>
</comment>
<dbReference type="PROSITE" id="PS51375">
    <property type="entry name" value="PPR"/>
    <property type="match status" value="3"/>
</dbReference>
<dbReference type="GO" id="GO:0009451">
    <property type="term" value="P:RNA modification"/>
    <property type="evidence" value="ECO:0007669"/>
    <property type="project" value="InterPro"/>
</dbReference>
<feature type="repeat" description="PPR" evidence="2">
    <location>
        <begin position="334"/>
        <end position="368"/>
    </location>
</feature>
<evidence type="ECO:0000313" key="3">
    <source>
        <dbReference type="EMBL" id="KAG0480438.1"/>
    </source>
</evidence>
<dbReference type="InterPro" id="IPR002885">
    <property type="entry name" value="PPR_rpt"/>
</dbReference>
<name>A0A835R5R7_VANPL</name>
<dbReference type="Pfam" id="PF01535">
    <property type="entry name" value="PPR"/>
    <property type="match status" value="2"/>
</dbReference>
<accession>A0A835R5R7</accession>
<reference evidence="3 4" key="1">
    <citation type="journal article" date="2020" name="Nat. Food">
        <title>A phased Vanilla planifolia genome enables genetic improvement of flavour and production.</title>
        <authorList>
            <person name="Hasing T."/>
            <person name="Tang H."/>
            <person name="Brym M."/>
            <person name="Khazi F."/>
            <person name="Huang T."/>
            <person name="Chambers A.H."/>
        </authorList>
    </citation>
    <scope>NUCLEOTIDE SEQUENCE [LARGE SCALE GENOMIC DNA]</scope>
    <source>
        <tissue evidence="3">Leaf</tissue>
    </source>
</reference>
<organism evidence="3 4">
    <name type="scientific">Vanilla planifolia</name>
    <name type="common">Vanilla</name>
    <dbReference type="NCBI Taxonomy" id="51239"/>
    <lineage>
        <taxon>Eukaryota</taxon>
        <taxon>Viridiplantae</taxon>
        <taxon>Streptophyta</taxon>
        <taxon>Embryophyta</taxon>
        <taxon>Tracheophyta</taxon>
        <taxon>Spermatophyta</taxon>
        <taxon>Magnoliopsida</taxon>
        <taxon>Liliopsida</taxon>
        <taxon>Asparagales</taxon>
        <taxon>Orchidaceae</taxon>
        <taxon>Vanilloideae</taxon>
        <taxon>Vanilleae</taxon>
        <taxon>Vanilla</taxon>
    </lineage>
</organism>
<evidence type="ECO:0000256" key="2">
    <source>
        <dbReference type="PROSITE-ProRule" id="PRU00708"/>
    </source>
</evidence>
<dbReference type="InterPro" id="IPR046848">
    <property type="entry name" value="E_motif"/>
</dbReference>
<dbReference type="Pfam" id="PF13041">
    <property type="entry name" value="PPR_2"/>
    <property type="match status" value="3"/>
</dbReference>
<proteinExistence type="predicted"/>
<keyword evidence="4" id="KW-1185">Reference proteome</keyword>
<dbReference type="Proteomes" id="UP000636800">
    <property type="component" value="Chromosome 5"/>
</dbReference>
<dbReference type="Gene3D" id="1.25.40.10">
    <property type="entry name" value="Tetratricopeptide repeat domain"/>
    <property type="match status" value="3"/>
</dbReference>
<dbReference type="PANTHER" id="PTHR47926:SF391">
    <property type="entry name" value="TETRATRICOPEPTIDE-LIKE HELICAL DOMAIN SUPERFAMILY"/>
    <property type="match status" value="1"/>
</dbReference>
<dbReference type="OrthoDB" id="2017147at2759"/>
<evidence type="ECO:0000313" key="4">
    <source>
        <dbReference type="Proteomes" id="UP000636800"/>
    </source>
</evidence>
<sequence>MYGAPARFLRLFKWLTFSSSGGGENLVGFIAKVPFLSLLRGVSQHSSLEAVFIGEENLGEIPSFDHREQSLISLFQPCSTMRELSQIHALIMRSGFTQHVFVLGRLIYFCAVSEMGSMDHAAAAFEDIGCPDAFLYNTMIRGFVRTGNYVEAVGCFKRMLAGDKPVDNFTFSFLLKLCGQSSMVELGRQMHCFVLKQGYEFHTFVRNTLIHMYAMLRHMFTARRLFDEMPVKDLVSWNALIDGHVYCGQYKEALRVFVRMLQCSFAPDAATFVEVLSACGQLGQLNFGQRVHAKISISLLDDFLSISNSLIDMYSKCGAIDTAVSIFNGLKERNIVSWNSMILGLAMNGRACEALQLFENMLQMELEEPNDITFIGVLCACSHGGFVEEGKRYFDSMRTVHGIYPAVQHYGCMIYLLGRTGLLEEAYELIRNMPTGGSSVLWRTLLGACRVHGNLEMGERVRKHLLELDPDNSSDFVLLSHMYAMVERWNDVLSVRDDMVGRGIQKPKPGNSFIDAFPFGQMLAPAHCTPYKN</sequence>
<dbReference type="EMBL" id="JADCNL010000005">
    <property type="protein sequence ID" value="KAG0480438.1"/>
    <property type="molecule type" value="Genomic_DNA"/>
</dbReference>
<feature type="repeat" description="PPR" evidence="2">
    <location>
        <begin position="233"/>
        <end position="267"/>
    </location>
</feature>
<dbReference type="NCBIfam" id="TIGR00756">
    <property type="entry name" value="PPR"/>
    <property type="match status" value="2"/>
</dbReference>
<dbReference type="Pfam" id="PF20431">
    <property type="entry name" value="E_motif"/>
    <property type="match status" value="1"/>
</dbReference>
<evidence type="ECO:0000256" key="1">
    <source>
        <dbReference type="ARBA" id="ARBA00022737"/>
    </source>
</evidence>
<evidence type="ECO:0008006" key="5">
    <source>
        <dbReference type="Google" id="ProtNLM"/>
    </source>
</evidence>
<dbReference type="AlphaFoldDB" id="A0A835R5R7"/>
<feature type="repeat" description="PPR" evidence="2">
    <location>
        <begin position="132"/>
        <end position="166"/>
    </location>
</feature>
<dbReference type="GO" id="GO:0003723">
    <property type="term" value="F:RNA binding"/>
    <property type="evidence" value="ECO:0007669"/>
    <property type="project" value="InterPro"/>
</dbReference>
<dbReference type="InterPro" id="IPR046960">
    <property type="entry name" value="PPR_At4g14850-like_plant"/>
</dbReference>
<dbReference type="FunFam" id="1.25.40.10:FF:000184">
    <property type="entry name" value="Pentatricopeptide repeat-containing protein, chloroplastic"/>
    <property type="match status" value="1"/>
</dbReference>
<gene>
    <name evidence="3" type="ORF">HPP92_011296</name>
</gene>